<accession>A0A2H0LLI7</accession>
<keyword evidence="4 5" id="KW-0472">Membrane</keyword>
<feature type="transmembrane region" description="Helical" evidence="5">
    <location>
        <begin position="20"/>
        <end position="47"/>
    </location>
</feature>
<protein>
    <recommendedName>
        <fullName evidence="6">O-antigen ligase-related domain-containing protein</fullName>
    </recommendedName>
</protein>
<evidence type="ECO:0000256" key="4">
    <source>
        <dbReference type="ARBA" id="ARBA00023136"/>
    </source>
</evidence>
<feature type="transmembrane region" description="Helical" evidence="5">
    <location>
        <begin position="59"/>
        <end position="79"/>
    </location>
</feature>
<keyword evidence="3 5" id="KW-1133">Transmembrane helix</keyword>
<proteinExistence type="predicted"/>
<organism evidence="7 8">
    <name type="scientific">Candidatus Abzuiibacterium crystallinum</name>
    <dbReference type="NCBI Taxonomy" id="1974748"/>
    <lineage>
        <taxon>Bacteria</taxon>
        <taxon>Pseudomonadati</taxon>
        <taxon>Candidatus Omnitrophota</taxon>
        <taxon>Candidatus Abzuiibacterium</taxon>
    </lineage>
</organism>
<gene>
    <name evidence="7" type="ORF">COV74_09895</name>
</gene>
<evidence type="ECO:0000313" key="7">
    <source>
        <dbReference type="EMBL" id="PIQ85259.1"/>
    </source>
</evidence>
<feature type="transmembrane region" description="Helical" evidence="5">
    <location>
        <begin position="167"/>
        <end position="183"/>
    </location>
</feature>
<dbReference type="PANTHER" id="PTHR37422">
    <property type="entry name" value="TEICHURONIC ACID BIOSYNTHESIS PROTEIN TUAE"/>
    <property type="match status" value="1"/>
</dbReference>
<feature type="transmembrane region" description="Helical" evidence="5">
    <location>
        <begin position="231"/>
        <end position="249"/>
    </location>
</feature>
<dbReference type="GO" id="GO:0016020">
    <property type="term" value="C:membrane"/>
    <property type="evidence" value="ECO:0007669"/>
    <property type="project" value="UniProtKB-SubCell"/>
</dbReference>
<dbReference type="PANTHER" id="PTHR37422:SF13">
    <property type="entry name" value="LIPOPOLYSACCHARIDE BIOSYNTHESIS PROTEIN PA4999-RELATED"/>
    <property type="match status" value="1"/>
</dbReference>
<evidence type="ECO:0000256" key="3">
    <source>
        <dbReference type="ARBA" id="ARBA00022989"/>
    </source>
</evidence>
<dbReference type="InterPro" id="IPR051533">
    <property type="entry name" value="WaaL-like"/>
</dbReference>
<feature type="transmembrane region" description="Helical" evidence="5">
    <location>
        <begin position="116"/>
        <end position="134"/>
    </location>
</feature>
<evidence type="ECO:0000259" key="6">
    <source>
        <dbReference type="Pfam" id="PF04932"/>
    </source>
</evidence>
<comment type="caution">
    <text evidence="7">The sequence shown here is derived from an EMBL/GenBank/DDBJ whole genome shotgun (WGS) entry which is preliminary data.</text>
</comment>
<comment type="subcellular location">
    <subcellularLocation>
        <location evidence="1">Membrane</location>
        <topology evidence="1">Multi-pass membrane protein</topology>
    </subcellularLocation>
</comment>
<dbReference type="EMBL" id="PCVY01000072">
    <property type="protein sequence ID" value="PIQ85259.1"/>
    <property type="molecule type" value="Genomic_DNA"/>
</dbReference>
<reference evidence="7 8" key="1">
    <citation type="submission" date="2017-09" db="EMBL/GenBank/DDBJ databases">
        <title>Depth-based differentiation of microbial function through sediment-hosted aquifers and enrichment of novel symbionts in the deep terrestrial subsurface.</title>
        <authorList>
            <person name="Probst A.J."/>
            <person name="Ladd B."/>
            <person name="Jarett J.K."/>
            <person name="Geller-Mcgrath D.E."/>
            <person name="Sieber C.M."/>
            <person name="Emerson J.B."/>
            <person name="Anantharaman K."/>
            <person name="Thomas B.C."/>
            <person name="Malmstrom R."/>
            <person name="Stieglmeier M."/>
            <person name="Klingl A."/>
            <person name="Woyke T."/>
            <person name="Ryan C.M."/>
            <person name="Banfield J.F."/>
        </authorList>
    </citation>
    <scope>NUCLEOTIDE SEQUENCE [LARGE SCALE GENOMIC DNA]</scope>
    <source>
        <strain evidence="7">CG11_big_fil_rev_8_21_14_0_20_45_26</strain>
    </source>
</reference>
<dbReference type="InterPro" id="IPR007016">
    <property type="entry name" value="O-antigen_ligase-rel_domated"/>
</dbReference>
<evidence type="ECO:0000313" key="8">
    <source>
        <dbReference type="Proteomes" id="UP000230859"/>
    </source>
</evidence>
<name>A0A2H0LLI7_9BACT</name>
<dbReference type="Pfam" id="PF04932">
    <property type="entry name" value="Wzy_C"/>
    <property type="match status" value="1"/>
</dbReference>
<dbReference type="Proteomes" id="UP000230859">
    <property type="component" value="Unassembled WGS sequence"/>
</dbReference>
<feature type="transmembrane region" description="Helical" evidence="5">
    <location>
        <begin position="319"/>
        <end position="340"/>
    </location>
</feature>
<dbReference type="AlphaFoldDB" id="A0A2H0LLI7"/>
<sequence length="410" mass="46937">MTIFQNITREFFFDKVTYAAILGLCFFIPFSKGAIETCVIISIFAFIGHQFSQKRFPSITIPLWKSLLAYVLAIILSTINSEFGYLSFRGVLKVLKYISIFIVSAHTIRTEKRLEIWVKVLLVSALLSCLNAFYQSGTGWDFRHEYSVLIYDGVARLAGSFNHPNNFAAYIVVSFLILLFMPMKQSWRRLKWVTLILLLWVCYLTKSRTPLILLCTILLIVGFLSKPYQKIALSALLFILITVTLYSYYDPEYWPRLVNIIKGDARLDYWRISWGLVHSHPLFGSGTNTFMQEFARVANYDMYGQTRFMYAHSFIFQRLVEIGFIGLGIFFILLAAFYVYAVKGLSLLKGSIRKSVFGILAAITVFLLHAAIDNDLNSLQLSSFFWMILGVVAAFTHLPFTQTPQTSAPH</sequence>
<evidence type="ECO:0000256" key="1">
    <source>
        <dbReference type="ARBA" id="ARBA00004141"/>
    </source>
</evidence>
<feature type="transmembrane region" description="Helical" evidence="5">
    <location>
        <begin position="384"/>
        <end position="400"/>
    </location>
</feature>
<keyword evidence="2 5" id="KW-0812">Transmembrane</keyword>
<evidence type="ECO:0000256" key="5">
    <source>
        <dbReference type="SAM" id="Phobius"/>
    </source>
</evidence>
<evidence type="ECO:0000256" key="2">
    <source>
        <dbReference type="ARBA" id="ARBA00022692"/>
    </source>
</evidence>
<feature type="transmembrane region" description="Helical" evidence="5">
    <location>
        <begin position="195"/>
        <end position="225"/>
    </location>
</feature>
<feature type="transmembrane region" description="Helical" evidence="5">
    <location>
        <begin position="352"/>
        <end position="372"/>
    </location>
</feature>
<feature type="domain" description="O-antigen ligase-related" evidence="6">
    <location>
        <begin position="194"/>
        <end position="331"/>
    </location>
</feature>